<sequence>MIPMAEDRPSTPTASAPPAQQSQPQPAKSYINPNPVNPQDASRPSSAEATQKKTKRKSFGDSTVTVPVVNESGVVKPKQSKSRNGCATCKAKRLKCGEEKPACQQCIRRGIECGGYRKDFKWRPFEETNLKFNMDKNQQRVSPPSILSASSSKEASPLVDTGPNAIPSAPGLLRRPKAPQGPRKDVKRVSQGESDRPVVDFPERVIKARRKGNAPPPTSLPQSTNGSLSFPGNGYLPTLPLRDKDSRPNGRTTIQPLFDRSSNSPNEISSAVSPTFPEILFQHDVNPNFNFSLPEDFTHPAELHPPMLLAEFNDTFQEEDIEVVLRNDFDANLNFATSPDIPTSSDSPLSLPVWRAPNNYLYQQPYFAENSTEMLHFRFDKLTCGILSVMDGEHENPWRNLIWPLAQQSPALYNATMAMTAFHSSKDVPSLRVVGHEHKQKSIEFIQEGIRDNSMTDQMAIATALALGFSEAWDQHTTTGNTHIKGAQVLVKRALADHQRNPLGGLELARLKFLCNAWVYMDVMARLTSFDSDESNDFDNTFFFSIDPPDMVMGNSARGFGIDFGMPIDARLDPLMGCAGTLFPLIGRVANLVRKVCRSLTNSPAIISQANDLKIALETWEPPAYIESPEDPTTNVQHALQTAEAYRWATLLHLHQSVPELPSLESPELAQRVLQYLATVPLSSRTVIIQIYPLMAAGCEAKNDEDREWVTHRWNAMGQRMRVGIIDKCLAVTHEVWKRKDAYEAQPSTRRRLVATADLQPARNRGSPELNRRECGLDEHADPGRIGMVYSYVETDVDSRATSGGGAGTNNTLMDGRRPNRFNPPGPNIGTMDVAYTVRGHLHWVGVMWDWGWEVLLG</sequence>
<dbReference type="Proteomes" id="UP001303373">
    <property type="component" value="Chromosome 1"/>
</dbReference>
<gene>
    <name evidence="5" type="ORF">R9X50_00040300</name>
</gene>
<protein>
    <recommendedName>
        <fullName evidence="4">Zn(2)-C6 fungal-type domain-containing protein</fullName>
    </recommendedName>
</protein>
<dbReference type="EMBL" id="CP138580">
    <property type="protein sequence ID" value="WPG97623.1"/>
    <property type="molecule type" value="Genomic_DNA"/>
</dbReference>
<dbReference type="AlphaFoldDB" id="A0AAQ3LXE8"/>
<reference evidence="5 6" key="1">
    <citation type="submission" date="2023-11" db="EMBL/GenBank/DDBJ databases">
        <title>An acidophilic fungus is an integral part of prey digestion in a carnivorous sundew plant.</title>
        <authorList>
            <person name="Tsai I.J."/>
        </authorList>
    </citation>
    <scope>NUCLEOTIDE SEQUENCE [LARGE SCALE GENOMIC DNA]</scope>
    <source>
        <strain evidence="5">169a</strain>
    </source>
</reference>
<proteinExistence type="predicted"/>
<evidence type="ECO:0000256" key="1">
    <source>
        <dbReference type="ARBA" id="ARBA00004123"/>
    </source>
</evidence>
<feature type="compositionally biased region" description="Low complexity" evidence="3">
    <location>
        <begin position="142"/>
        <end position="158"/>
    </location>
</feature>
<dbReference type="Pfam" id="PF00172">
    <property type="entry name" value="Zn_clus"/>
    <property type="match status" value="1"/>
</dbReference>
<dbReference type="PANTHER" id="PTHR37534">
    <property type="entry name" value="TRANSCRIPTIONAL ACTIVATOR PROTEIN UGA3"/>
    <property type="match status" value="1"/>
</dbReference>
<dbReference type="GO" id="GO:0005634">
    <property type="term" value="C:nucleus"/>
    <property type="evidence" value="ECO:0007669"/>
    <property type="project" value="UniProtKB-SubCell"/>
</dbReference>
<dbReference type="PROSITE" id="PS50048">
    <property type="entry name" value="ZN2_CY6_FUNGAL_2"/>
    <property type="match status" value="1"/>
</dbReference>
<feature type="compositionally biased region" description="Basic and acidic residues" evidence="3">
    <location>
        <begin position="182"/>
        <end position="206"/>
    </location>
</feature>
<dbReference type="GO" id="GO:0000976">
    <property type="term" value="F:transcription cis-regulatory region binding"/>
    <property type="evidence" value="ECO:0007669"/>
    <property type="project" value="TreeGrafter"/>
</dbReference>
<dbReference type="GO" id="GO:0008270">
    <property type="term" value="F:zinc ion binding"/>
    <property type="evidence" value="ECO:0007669"/>
    <property type="project" value="InterPro"/>
</dbReference>
<keyword evidence="2" id="KW-0539">Nucleus</keyword>
<organism evidence="5 6">
    <name type="scientific">Acrodontium crateriforme</name>
    <dbReference type="NCBI Taxonomy" id="150365"/>
    <lineage>
        <taxon>Eukaryota</taxon>
        <taxon>Fungi</taxon>
        <taxon>Dikarya</taxon>
        <taxon>Ascomycota</taxon>
        <taxon>Pezizomycotina</taxon>
        <taxon>Dothideomycetes</taxon>
        <taxon>Dothideomycetidae</taxon>
        <taxon>Mycosphaerellales</taxon>
        <taxon>Teratosphaeriaceae</taxon>
        <taxon>Acrodontium</taxon>
    </lineage>
</organism>
<dbReference type="InterPro" id="IPR021858">
    <property type="entry name" value="Fun_TF"/>
</dbReference>
<dbReference type="CDD" id="cd00067">
    <property type="entry name" value="GAL4"/>
    <property type="match status" value="1"/>
</dbReference>
<dbReference type="Pfam" id="PF11951">
    <property type="entry name" value="Fungal_trans_2"/>
    <property type="match status" value="1"/>
</dbReference>
<feature type="compositionally biased region" description="Polar residues" evidence="3">
    <location>
        <begin position="220"/>
        <end position="230"/>
    </location>
</feature>
<evidence type="ECO:0000256" key="3">
    <source>
        <dbReference type="SAM" id="MobiDB-lite"/>
    </source>
</evidence>
<comment type="subcellular location">
    <subcellularLocation>
        <location evidence="1">Nucleus</location>
    </subcellularLocation>
</comment>
<dbReference type="InterPro" id="IPR001138">
    <property type="entry name" value="Zn2Cys6_DnaBD"/>
</dbReference>
<accession>A0AAQ3LXE8</accession>
<dbReference type="SUPFAM" id="SSF57701">
    <property type="entry name" value="Zn2/Cys6 DNA-binding domain"/>
    <property type="match status" value="1"/>
</dbReference>
<feature type="compositionally biased region" description="Polar residues" evidence="3">
    <location>
        <begin position="31"/>
        <end position="49"/>
    </location>
</feature>
<dbReference type="SMART" id="SM00066">
    <property type="entry name" value="GAL4"/>
    <property type="match status" value="1"/>
</dbReference>
<dbReference type="GO" id="GO:0045944">
    <property type="term" value="P:positive regulation of transcription by RNA polymerase II"/>
    <property type="evidence" value="ECO:0007669"/>
    <property type="project" value="TreeGrafter"/>
</dbReference>
<feature type="domain" description="Zn(2)-C6 fungal-type" evidence="4">
    <location>
        <begin position="85"/>
        <end position="113"/>
    </location>
</feature>
<evidence type="ECO:0000259" key="4">
    <source>
        <dbReference type="PROSITE" id="PS50048"/>
    </source>
</evidence>
<evidence type="ECO:0000313" key="5">
    <source>
        <dbReference type="EMBL" id="WPG97623.1"/>
    </source>
</evidence>
<dbReference type="PROSITE" id="PS00463">
    <property type="entry name" value="ZN2_CY6_FUNGAL_1"/>
    <property type="match status" value="1"/>
</dbReference>
<evidence type="ECO:0000256" key="2">
    <source>
        <dbReference type="ARBA" id="ARBA00023242"/>
    </source>
</evidence>
<dbReference type="InterPro" id="IPR036864">
    <property type="entry name" value="Zn2-C6_fun-type_DNA-bd_sf"/>
</dbReference>
<evidence type="ECO:0000313" key="6">
    <source>
        <dbReference type="Proteomes" id="UP001303373"/>
    </source>
</evidence>
<feature type="region of interest" description="Disordered" evidence="3">
    <location>
        <begin position="800"/>
        <end position="826"/>
    </location>
</feature>
<feature type="compositionally biased region" description="Low complexity" evidence="3">
    <location>
        <begin position="10"/>
        <end position="27"/>
    </location>
</feature>
<feature type="region of interest" description="Disordered" evidence="3">
    <location>
        <begin position="134"/>
        <end position="271"/>
    </location>
</feature>
<dbReference type="Gene3D" id="4.10.240.10">
    <property type="entry name" value="Zn(2)-C6 fungal-type DNA-binding domain"/>
    <property type="match status" value="1"/>
</dbReference>
<keyword evidence="6" id="KW-1185">Reference proteome</keyword>
<dbReference type="GO" id="GO:0000981">
    <property type="term" value="F:DNA-binding transcription factor activity, RNA polymerase II-specific"/>
    <property type="evidence" value="ECO:0007669"/>
    <property type="project" value="InterPro"/>
</dbReference>
<dbReference type="PANTHER" id="PTHR37534:SF47">
    <property type="entry name" value="ZN(2)-C6 FUNGAL-TYPE DOMAIN-CONTAINING PROTEIN"/>
    <property type="match status" value="1"/>
</dbReference>
<feature type="compositionally biased region" description="Polar residues" evidence="3">
    <location>
        <begin position="249"/>
        <end position="271"/>
    </location>
</feature>
<feature type="region of interest" description="Disordered" evidence="3">
    <location>
        <begin position="1"/>
        <end position="62"/>
    </location>
</feature>
<name>A0AAQ3LXE8_9PEZI</name>